<keyword evidence="3" id="KW-1185">Reference proteome</keyword>
<gene>
    <name evidence="2" type="ORF">BSAL_66540</name>
</gene>
<evidence type="ECO:0000313" key="2">
    <source>
        <dbReference type="EMBL" id="CUF86301.1"/>
    </source>
</evidence>
<dbReference type="EMBL" id="CYKH01000423">
    <property type="protein sequence ID" value="CUF86301.1"/>
    <property type="molecule type" value="Genomic_DNA"/>
</dbReference>
<feature type="transmembrane region" description="Helical" evidence="1">
    <location>
        <begin position="42"/>
        <end position="67"/>
    </location>
</feature>
<sequence length="109" mass="12229">MTFRTFFFFFGFAFERQAACSPKSKHWRAHTQQIVHPHMNTLRWTLLLTVLLTALLLAFASSLTLLIQNALHDDSSPSYTSGDQLAWRRVSNTNTPASDGMVESASPVA</sequence>
<dbReference type="AlphaFoldDB" id="A0A0S4IPJ1"/>
<keyword evidence="1" id="KW-0812">Transmembrane</keyword>
<proteinExistence type="predicted"/>
<evidence type="ECO:0000313" key="3">
    <source>
        <dbReference type="Proteomes" id="UP000051952"/>
    </source>
</evidence>
<dbReference type="Proteomes" id="UP000051952">
    <property type="component" value="Unassembled WGS sequence"/>
</dbReference>
<dbReference type="VEuPathDB" id="TriTrypDB:BSAL_66540"/>
<reference evidence="3" key="1">
    <citation type="submission" date="2015-09" db="EMBL/GenBank/DDBJ databases">
        <authorList>
            <consortium name="Pathogen Informatics"/>
        </authorList>
    </citation>
    <scope>NUCLEOTIDE SEQUENCE [LARGE SCALE GENOMIC DNA]</scope>
    <source>
        <strain evidence="3">Lake Konstanz</strain>
    </source>
</reference>
<accession>A0A0S4IPJ1</accession>
<evidence type="ECO:0000256" key="1">
    <source>
        <dbReference type="SAM" id="Phobius"/>
    </source>
</evidence>
<feature type="non-terminal residue" evidence="2">
    <location>
        <position position="109"/>
    </location>
</feature>
<keyword evidence="1" id="KW-0472">Membrane</keyword>
<protein>
    <submittedName>
        <fullName evidence="2">Membrane-associated protein, putative</fullName>
    </submittedName>
</protein>
<organism evidence="2 3">
    <name type="scientific">Bodo saltans</name>
    <name type="common">Flagellated protozoan</name>
    <dbReference type="NCBI Taxonomy" id="75058"/>
    <lineage>
        <taxon>Eukaryota</taxon>
        <taxon>Discoba</taxon>
        <taxon>Euglenozoa</taxon>
        <taxon>Kinetoplastea</taxon>
        <taxon>Metakinetoplastina</taxon>
        <taxon>Eubodonida</taxon>
        <taxon>Bodonidae</taxon>
        <taxon>Bodo</taxon>
    </lineage>
</organism>
<keyword evidence="1" id="KW-1133">Transmembrane helix</keyword>
<name>A0A0S4IPJ1_BODSA</name>